<dbReference type="EMBL" id="CP034160">
    <property type="protein sequence ID" value="AZI55150.1"/>
    <property type="molecule type" value="Genomic_DNA"/>
</dbReference>
<reference evidence="3" key="1">
    <citation type="submission" date="2018-11" db="EMBL/GenBank/DDBJ databases">
        <title>Proposal to divide the Flavobacteriaceae and reorganize its genera based on Amino Acid Identity values calculated from whole genome sequences.</title>
        <authorList>
            <person name="Nicholson A.C."/>
            <person name="Gulvik C.A."/>
            <person name="Whitney A.M."/>
            <person name="Sheth M."/>
            <person name="Batra D."/>
            <person name="Pryor J."/>
            <person name="Bernardet J.-F."/>
            <person name="Hugo C."/>
            <person name="Kampfer P."/>
            <person name="Newman J.D."/>
            <person name="McQuiston J.R."/>
        </authorList>
    </citation>
    <scope>NUCLEOTIDE SEQUENCE [LARGE SCALE GENOMIC DNA]</scope>
    <source>
        <strain evidence="3">H6466</strain>
    </source>
</reference>
<evidence type="ECO:0000259" key="1">
    <source>
        <dbReference type="Pfam" id="PF13271"/>
    </source>
</evidence>
<dbReference type="RefSeq" id="WP_124986285.1">
    <property type="nucleotide sequence ID" value="NZ_CP034160.1"/>
</dbReference>
<gene>
    <name evidence="2" type="ORF">EIB75_07805</name>
</gene>
<dbReference type="Pfam" id="PF13271">
    <property type="entry name" value="DUF4062"/>
    <property type="match status" value="1"/>
</dbReference>
<accession>A0A3G8ZDL5</accession>
<proteinExistence type="predicted"/>
<dbReference type="KEGG" id="eva:EIB75_07805"/>
<dbReference type="InterPro" id="IPR025139">
    <property type="entry name" value="DUF4062"/>
</dbReference>
<name>A0A3G8ZDL5_9FLAO</name>
<dbReference type="Proteomes" id="UP000272316">
    <property type="component" value="Chromosome"/>
</dbReference>
<sequence length="260" mass="30132">MYDKKHQIFISSTFTDLVNAREEAIKVILNLYQIPIGMEMFSADNDEQWSTIKSTIDSSDYYLLILGHRYGSVTSDGISYTEKEFDYAKSIGVPVISFVKNRDSATKPHERDNDSKLQKALDKFLKKVTKDSMCDFWGTENELGQKIAIALPKIFYKTPRVGWVKSNLSTSIETAEELTKLVQENRELRESLEKYKALIQNDIPSLEVKINNDVPVLLKHEEIINRKYRNIDFDDIPAHLLKYIVKENVDNFNNKLIRNQ</sequence>
<evidence type="ECO:0000313" key="2">
    <source>
        <dbReference type="EMBL" id="AZI55150.1"/>
    </source>
</evidence>
<protein>
    <submittedName>
        <fullName evidence="2">DUF4062 domain-containing protein</fullName>
    </submittedName>
</protein>
<evidence type="ECO:0000313" key="3">
    <source>
        <dbReference type="Proteomes" id="UP000272316"/>
    </source>
</evidence>
<feature type="domain" description="DUF4062" evidence="1">
    <location>
        <begin position="7"/>
        <end position="88"/>
    </location>
</feature>
<dbReference type="AlphaFoldDB" id="A0A3G8ZDL5"/>
<organism evidence="2 3">
    <name type="scientific">Epilithonimonas vandammei</name>
    <dbReference type="NCBI Taxonomy" id="2487072"/>
    <lineage>
        <taxon>Bacteria</taxon>
        <taxon>Pseudomonadati</taxon>
        <taxon>Bacteroidota</taxon>
        <taxon>Flavobacteriia</taxon>
        <taxon>Flavobacteriales</taxon>
        <taxon>Weeksellaceae</taxon>
        <taxon>Chryseobacterium group</taxon>
        <taxon>Epilithonimonas</taxon>
    </lineage>
</organism>